<dbReference type="GO" id="GO:0120053">
    <property type="term" value="F:ribitol beta-1,4-xylosyltransferase activity"/>
    <property type="evidence" value="ECO:0007669"/>
    <property type="project" value="InterPro"/>
</dbReference>
<name>A0A164NB09_9CRUS</name>
<dbReference type="InterPro" id="IPR057538">
    <property type="entry name" value="RXYLT1_C"/>
</dbReference>
<accession>A0A164NB09</accession>
<organism evidence="3 4">
    <name type="scientific">Daphnia magna</name>
    <dbReference type="NCBI Taxonomy" id="35525"/>
    <lineage>
        <taxon>Eukaryota</taxon>
        <taxon>Metazoa</taxon>
        <taxon>Ecdysozoa</taxon>
        <taxon>Arthropoda</taxon>
        <taxon>Crustacea</taxon>
        <taxon>Branchiopoda</taxon>
        <taxon>Diplostraca</taxon>
        <taxon>Cladocera</taxon>
        <taxon>Anomopoda</taxon>
        <taxon>Daphniidae</taxon>
        <taxon>Daphnia</taxon>
    </lineage>
</organism>
<dbReference type="Proteomes" id="UP000076858">
    <property type="component" value="Unassembled WGS sequence"/>
</dbReference>
<evidence type="ECO:0000313" key="4">
    <source>
        <dbReference type="Proteomes" id="UP000076858"/>
    </source>
</evidence>
<feature type="domain" description="RXYLT1 C-terminal" evidence="1">
    <location>
        <begin position="214"/>
        <end position="399"/>
    </location>
</feature>
<dbReference type="InterPro" id="IPR055286">
    <property type="entry name" value="RXYLT1-like"/>
</dbReference>
<evidence type="ECO:0000313" key="3">
    <source>
        <dbReference type="EMBL" id="KZS05794.1"/>
    </source>
</evidence>
<feature type="domain" description="RXYLT1 N-terminal" evidence="2">
    <location>
        <begin position="71"/>
        <end position="208"/>
    </location>
</feature>
<evidence type="ECO:0000259" key="1">
    <source>
        <dbReference type="Pfam" id="PF24785"/>
    </source>
</evidence>
<keyword evidence="3" id="KW-0812">Transmembrane</keyword>
<proteinExistence type="predicted"/>
<sequence>MIVSVKRCVLAARSCKIFGPLILLTCAVLFLLHNLFNNEILLQITSQKRSGVKISIDNEIITPIASEFLQVDIQSQTPIGEYLWNHLLEGTKEFIPDRATYKGNKVVDDLNFTFQSGDAEISISPNSNVVLVIDGSSQLNQKKEELLLKNMLLFHPPKSLFLVILGDNACSNNQWIVRYLSSNGGPISATFMVRSSFLDDENEVYQWPLGVATHRDFPLFWADEIDILSPRPFTCNYFYFGTNPVRNATQDVIPQLFKELKLENSCYLKMSSKTAFSTIESLGEYIQVVSDSDLSLCPAAENGSPETHCIYEAFSLGSVPVVEDVTTSCGRDSLFLLKKHKAPFILVKSLENELRDVIANENRMNLQEKIARRATVVNWYADFRHRMTRQFYRVIHSKLNL</sequence>
<dbReference type="AlphaFoldDB" id="A0A164NB09"/>
<keyword evidence="3" id="KW-0472">Membrane</keyword>
<protein>
    <submittedName>
        <fullName evidence="3">Transmembrane protein 5</fullName>
    </submittedName>
</protein>
<dbReference type="Pfam" id="PF24786">
    <property type="entry name" value="RXYLT1_N"/>
    <property type="match status" value="1"/>
</dbReference>
<dbReference type="STRING" id="35525.A0A164NB09"/>
<evidence type="ECO:0000259" key="2">
    <source>
        <dbReference type="Pfam" id="PF24786"/>
    </source>
</evidence>
<dbReference type="PANTHER" id="PTHR15576">
    <property type="entry name" value="RIBITOL-5-PHOSPHATE XYLOSYLTRANSFERASE 1"/>
    <property type="match status" value="1"/>
</dbReference>
<reference evidence="3 4" key="1">
    <citation type="submission" date="2016-03" db="EMBL/GenBank/DDBJ databases">
        <title>EvidentialGene: Evidence-directed Construction of Genes on Genomes.</title>
        <authorList>
            <person name="Gilbert D.G."/>
            <person name="Choi J.-H."/>
            <person name="Mockaitis K."/>
            <person name="Colbourne J."/>
            <person name="Pfrender M."/>
        </authorList>
    </citation>
    <scope>NUCLEOTIDE SEQUENCE [LARGE SCALE GENOMIC DNA]</scope>
    <source>
        <strain evidence="3 4">Xinb3</strain>
        <tissue evidence="3">Complete organism</tissue>
    </source>
</reference>
<dbReference type="EMBL" id="LRGB01002860">
    <property type="protein sequence ID" value="KZS05794.1"/>
    <property type="molecule type" value="Genomic_DNA"/>
</dbReference>
<dbReference type="InterPro" id="IPR057539">
    <property type="entry name" value="RXYLT1_N"/>
</dbReference>
<dbReference type="GO" id="GO:0035269">
    <property type="term" value="P:protein O-linked glycosylation via mannose"/>
    <property type="evidence" value="ECO:0007669"/>
    <property type="project" value="InterPro"/>
</dbReference>
<keyword evidence="4" id="KW-1185">Reference proteome</keyword>
<dbReference type="Pfam" id="PF24785">
    <property type="entry name" value="RXYLT1_C"/>
    <property type="match status" value="1"/>
</dbReference>
<dbReference type="GO" id="GO:0005794">
    <property type="term" value="C:Golgi apparatus"/>
    <property type="evidence" value="ECO:0007669"/>
    <property type="project" value="TreeGrafter"/>
</dbReference>
<dbReference type="PANTHER" id="PTHR15576:SF1">
    <property type="entry name" value="RIBITOL-5-PHOSPHATE XYLOSYLTRANSFERASE 1"/>
    <property type="match status" value="1"/>
</dbReference>
<gene>
    <name evidence="3" type="ORF">APZ42_030756</name>
</gene>
<comment type="caution">
    <text evidence="3">The sequence shown here is derived from an EMBL/GenBank/DDBJ whole genome shotgun (WGS) entry which is preliminary data.</text>
</comment>
<dbReference type="OrthoDB" id="8560686at2759"/>